<evidence type="ECO:0008006" key="3">
    <source>
        <dbReference type="Google" id="ProtNLM"/>
    </source>
</evidence>
<evidence type="ECO:0000313" key="1">
    <source>
        <dbReference type="Ensembl" id="ENSAOCP00000073022.1"/>
    </source>
</evidence>
<proteinExistence type="predicted"/>
<sequence length="390" mass="44230">MKPDHHRKGISKQPNQPSKCCKYREEYIQYGFTCIIVNESVHSDACTREFKAGENAETLENEAPLSSHKASYEVAYLVARAKKPHTIGETLIKPAAVAMCRTMHGDKQAQEMEVPLSDGTISRRITYMVRDIKCQLIDRVKKGKYTLQLDESLDVSNSANLLVFVRYSFGGKLNEDMLFCTPLEAKCTDEDIFTKLDSKLKEEGLSWDQCIGVCTDGASAMLAKKKGLKARVLQVVPHVNFTHCIIHREALPSKTLDLELNSVLETTIKMVNYIKSHPLNTRLFTTLCSELGLEHQGENTNILSLNDKIHSFKRKVDLQKEYPQRSRAAMDILTPFGCTYLCEKMFSALTYIKNKYRSHLNMENDLRVAVSKIKPRIDLLCSTHSVHPSH</sequence>
<accession>A0AAQ6A7J1</accession>
<dbReference type="Proteomes" id="UP001501940">
    <property type="component" value="Chromosome 16"/>
</dbReference>
<dbReference type="AlphaFoldDB" id="A0AAQ6A7J1"/>
<dbReference type="GeneTree" id="ENSGT00940000160436"/>
<keyword evidence="2" id="KW-1185">Reference proteome</keyword>
<name>A0AAQ6A7J1_AMPOC</name>
<evidence type="ECO:0000313" key="2">
    <source>
        <dbReference type="Proteomes" id="UP001501940"/>
    </source>
</evidence>
<reference evidence="1" key="3">
    <citation type="submission" date="2025-09" db="UniProtKB">
        <authorList>
            <consortium name="Ensembl"/>
        </authorList>
    </citation>
    <scope>IDENTIFICATION</scope>
</reference>
<dbReference type="PANTHER" id="PTHR45913:SF19">
    <property type="entry name" value="LOW QUALITY PROTEIN: ZINC FINGER BED DOMAIN-CONTAINING PROTEIN 5-LIKE"/>
    <property type="match status" value="1"/>
</dbReference>
<organism evidence="1 2">
    <name type="scientific">Amphiprion ocellaris</name>
    <name type="common">Clown anemonefish</name>
    <dbReference type="NCBI Taxonomy" id="80972"/>
    <lineage>
        <taxon>Eukaryota</taxon>
        <taxon>Metazoa</taxon>
        <taxon>Chordata</taxon>
        <taxon>Craniata</taxon>
        <taxon>Vertebrata</taxon>
        <taxon>Euteleostomi</taxon>
        <taxon>Actinopterygii</taxon>
        <taxon>Neopterygii</taxon>
        <taxon>Teleostei</taxon>
        <taxon>Neoteleostei</taxon>
        <taxon>Acanthomorphata</taxon>
        <taxon>Ovalentaria</taxon>
        <taxon>Pomacentridae</taxon>
        <taxon>Amphiprion</taxon>
    </lineage>
</organism>
<reference evidence="1 2" key="1">
    <citation type="submission" date="2022-01" db="EMBL/GenBank/DDBJ databases">
        <title>A chromosome-scale genome assembly of the false clownfish, Amphiprion ocellaris.</title>
        <authorList>
            <person name="Ryu T."/>
        </authorList>
    </citation>
    <scope>NUCLEOTIDE SEQUENCE [LARGE SCALE GENOMIC DNA]</scope>
</reference>
<dbReference type="PANTHER" id="PTHR45913">
    <property type="entry name" value="EPM2A-INTERACTING PROTEIN 1"/>
    <property type="match status" value="1"/>
</dbReference>
<reference evidence="1" key="2">
    <citation type="submission" date="2025-08" db="UniProtKB">
        <authorList>
            <consortium name="Ensembl"/>
        </authorList>
    </citation>
    <scope>IDENTIFICATION</scope>
</reference>
<protein>
    <recommendedName>
        <fullName evidence="3">DUF4371 domain-containing protein</fullName>
    </recommendedName>
</protein>
<dbReference type="Ensembl" id="ENSAOCT00000078318.1">
    <property type="protein sequence ID" value="ENSAOCP00000073022.1"/>
    <property type="gene ID" value="ENSAOCG00000033523.1"/>
</dbReference>